<keyword evidence="2" id="KW-0520">NAD</keyword>
<dbReference type="EMBL" id="JALHAT010000008">
    <property type="protein sequence ID" value="MCJ1960471.1"/>
    <property type="molecule type" value="Genomic_DNA"/>
</dbReference>
<gene>
    <name evidence="4" type="ORF">MTR65_07260</name>
</gene>
<keyword evidence="1" id="KW-0560">Oxidoreductase</keyword>
<protein>
    <submittedName>
        <fullName evidence="4">NAD(P)-binding domain-containing protein</fullName>
    </submittedName>
</protein>
<proteinExistence type="predicted"/>
<feature type="domain" description="D-isomer specific 2-hydroxyacid dehydrogenase NAD-binding" evidence="3">
    <location>
        <begin position="111"/>
        <end position="283"/>
    </location>
</feature>
<dbReference type="PANTHER" id="PTHR43333">
    <property type="entry name" value="2-HACID_DH_C DOMAIN-CONTAINING PROTEIN"/>
    <property type="match status" value="1"/>
</dbReference>
<evidence type="ECO:0000313" key="4">
    <source>
        <dbReference type="EMBL" id="MCJ1960471.1"/>
    </source>
</evidence>
<comment type="caution">
    <text evidence="4">The sequence shown here is derived from an EMBL/GenBank/DDBJ whole genome shotgun (WGS) entry which is preliminary data.</text>
</comment>
<sequence length="318" mass="33987">MAPTGTIHGVLLSDTFDLKTFYKLDFEGVHEDVRLLNPDEVEDPAAIRFAVCWLPGPDAFAPYPNLEMAMSVGAGVDDLLAHDGLSEDIAICRVRDPYQAELMAGFAAHEVLHLERDFPAYAADQAQAAWNPLPLRPPHALKIAVLGHGSMGAAVTRALAVLGFSVSVACRRPPATPIEGVTYCTGERAISEAASGADVLINVLPLTPETHGILARPLFDKVAPGCWLIQIGRGEHLNEADFTAALEGGQLKGASLDVFATEPLPSGHAFWSDPRIRITPHIASDTTPHIVCEQALQSARDVLAGQRPSLAVDRAQGY</sequence>
<evidence type="ECO:0000259" key="3">
    <source>
        <dbReference type="Pfam" id="PF02826"/>
    </source>
</evidence>
<dbReference type="PANTHER" id="PTHR43333:SF1">
    <property type="entry name" value="D-ISOMER SPECIFIC 2-HYDROXYACID DEHYDROGENASE NAD-BINDING DOMAIN-CONTAINING PROTEIN"/>
    <property type="match status" value="1"/>
</dbReference>
<dbReference type="RefSeq" id="WP_243798624.1">
    <property type="nucleotide sequence ID" value="NZ_JALHAT010000008.1"/>
</dbReference>
<dbReference type="SUPFAM" id="SSF51735">
    <property type="entry name" value="NAD(P)-binding Rossmann-fold domains"/>
    <property type="match status" value="1"/>
</dbReference>
<accession>A0ABT0ABA6</accession>
<evidence type="ECO:0000256" key="2">
    <source>
        <dbReference type="ARBA" id="ARBA00023027"/>
    </source>
</evidence>
<dbReference type="Gene3D" id="3.40.50.720">
    <property type="entry name" value="NAD(P)-binding Rossmann-like Domain"/>
    <property type="match status" value="2"/>
</dbReference>
<evidence type="ECO:0000313" key="5">
    <source>
        <dbReference type="Proteomes" id="UP001162802"/>
    </source>
</evidence>
<reference evidence="4" key="1">
    <citation type="submission" date="2022-03" db="EMBL/GenBank/DDBJ databases">
        <title>Identification of a novel bacterium isolated from mangrove sediments.</title>
        <authorList>
            <person name="Pan X."/>
        </authorList>
    </citation>
    <scope>NUCLEOTIDE SEQUENCE</scope>
    <source>
        <strain evidence="4">B2637</strain>
    </source>
</reference>
<evidence type="ECO:0000256" key="1">
    <source>
        <dbReference type="ARBA" id="ARBA00023002"/>
    </source>
</evidence>
<dbReference type="InterPro" id="IPR036291">
    <property type="entry name" value="NAD(P)-bd_dom_sf"/>
</dbReference>
<dbReference type="Proteomes" id="UP001162802">
    <property type="component" value="Unassembled WGS sequence"/>
</dbReference>
<name>A0ABT0ABA6_9SPHN</name>
<keyword evidence="5" id="KW-1185">Reference proteome</keyword>
<dbReference type="InterPro" id="IPR006140">
    <property type="entry name" value="D-isomer_DH_NAD-bd"/>
</dbReference>
<dbReference type="SUPFAM" id="SSF52283">
    <property type="entry name" value="Formate/glycerate dehydrogenase catalytic domain-like"/>
    <property type="match status" value="1"/>
</dbReference>
<dbReference type="Pfam" id="PF02826">
    <property type="entry name" value="2-Hacid_dh_C"/>
    <property type="match status" value="1"/>
</dbReference>
<organism evidence="4 5">
    <name type="scientific">Novosphingobium mangrovi</name>
    <name type="common">ex Hu et al. 2023</name>
    <dbReference type="NCBI Taxonomy" id="2930094"/>
    <lineage>
        <taxon>Bacteria</taxon>
        <taxon>Pseudomonadati</taxon>
        <taxon>Pseudomonadota</taxon>
        <taxon>Alphaproteobacteria</taxon>
        <taxon>Sphingomonadales</taxon>
        <taxon>Sphingomonadaceae</taxon>
        <taxon>Novosphingobium</taxon>
    </lineage>
</organism>